<sequence>MLKSLYPVIMTQNVAGLQAFFVDYFGFEETFVSDWYVSLRLKEHEIAFLASDHETIPQGFRQVAQGILVNVEVEDITDIHERIQQDRPDSIVLSLRDEEFGQRHFIVAIDGLLVDVIQEIEPSDSFKEHFQEAFYHE</sequence>
<dbReference type="GO" id="GO:0051213">
    <property type="term" value="F:dioxygenase activity"/>
    <property type="evidence" value="ECO:0007669"/>
    <property type="project" value="UniProtKB-KW"/>
</dbReference>
<keyword evidence="1" id="KW-0560">Oxidoreductase</keyword>
<dbReference type="Proteomes" id="UP000249495">
    <property type="component" value="Chromosome 1"/>
</dbReference>
<dbReference type="Gene3D" id="3.30.720.120">
    <property type="match status" value="1"/>
</dbReference>
<accession>A0A2X3VQM9</accession>
<dbReference type="SUPFAM" id="SSF54593">
    <property type="entry name" value="Glyoxalase/Bleomycin resistance protein/Dihydroxybiphenyl dioxygenase"/>
    <property type="match status" value="1"/>
</dbReference>
<dbReference type="InterPro" id="IPR029068">
    <property type="entry name" value="Glyas_Bleomycin-R_OHBP_Dase"/>
</dbReference>
<dbReference type="Gene3D" id="3.30.720.110">
    <property type="match status" value="1"/>
</dbReference>
<dbReference type="RefSeq" id="WP_018029552.1">
    <property type="nucleotide sequence ID" value="NZ_LS483343.1"/>
</dbReference>
<keyword evidence="2" id="KW-1185">Reference proteome</keyword>
<proteinExistence type="predicted"/>
<gene>
    <name evidence="1" type="ORF">NCTC12278_00691</name>
</gene>
<dbReference type="OrthoDB" id="66829at2"/>
<dbReference type="KEGG" id="sfer:NCTC12278_00691"/>
<protein>
    <submittedName>
        <fullName evidence="1">Glyoxalase/bleomycin resistance protein/dioxygenase</fullName>
    </submittedName>
</protein>
<organism evidence="1 2">
    <name type="scientific">Streptococcus ferus</name>
    <dbReference type="NCBI Taxonomy" id="1345"/>
    <lineage>
        <taxon>Bacteria</taxon>
        <taxon>Bacillati</taxon>
        <taxon>Bacillota</taxon>
        <taxon>Bacilli</taxon>
        <taxon>Lactobacillales</taxon>
        <taxon>Streptococcaceae</taxon>
        <taxon>Streptococcus</taxon>
    </lineage>
</organism>
<dbReference type="EMBL" id="LS483343">
    <property type="protein sequence ID" value="SQF40025.1"/>
    <property type="molecule type" value="Genomic_DNA"/>
</dbReference>
<evidence type="ECO:0000313" key="1">
    <source>
        <dbReference type="EMBL" id="SQF40025.1"/>
    </source>
</evidence>
<name>A0A2X3VQM9_9STRE</name>
<evidence type="ECO:0000313" key="2">
    <source>
        <dbReference type="Proteomes" id="UP000249495"/>
    </source>
</evidence>
<dbReference type="AlphaFoldDB" id="A0A2X3VQM9"/>
<dbReference type="STRING" id="1123303.GCA_000372425_00223"/>
<keyword evidence="1" id="KW-0223">Dioxygenase</keyword>
<reference evidence="1 2" key="1">
    <citation type="submission" date="2018-06" db="EMBL/GenBank/DDBJ databases">
        <authorList>
            <consortium name="Pathogen Informatics"/>
            <person name="Doyle S."/>
        </authorList>
    </citation>
    <scope>NUCLEOTIDE SEQUENCE [LARGE SCALE GENOMIC DNA]</scope>
    <source>
        <strain evidence="1 2">NCTC12278</strain>
    </source>
</reference>